<dbReference type="GO" id="GO:0005813">
    <property type="term" value="C:centrosome"/>
    <property type="evidence" value="ECO:0007669"/>
    <property type="project" value="TreeGrafter"/>
</dbReference>
<dbReference type="PANTHER" id="PTHR10331">
    <property type="entry name" value="T COMPLEX PROTEIN 10"/>
    <property type="match status" value="1"/>
</dbReference>
<gene>
    <name evidence="3" type="ORF">CR201_G0054687</name>
</gene>
<evidence type="ECO:0000313" key="3">
    <source>
        <dbReference type="EMBL" id="PNJ02608.1"/>
    </source>
</evidence>
<dbReference type="InterPro" id="IPR026581">
    <property type="entry name" value="TCP10L/CENPJ"/>
</dbReference>
<dbReference type="GO" id="GO:0005814">
    <property type="term" value="C:centriole"/>
    <property type="evidence" value="ECO:0007669"/>
    <property type="project" value="TreeGrafter"/>
</dbReference>
<comment type="caution">
    <text evidence="3">The sequence shown here is derived from an EMBL/GenBank/DDBJ whole genome shotgun (WGS) entry which is preliminary data.</text>
</comment>
<organism evidence="3">
    <name type="scientific">Pongo abelii</name>
    <name type="common">Sumatran orangutan</name>
    <name type="synonym">Pongo pygmaeus abelii</name>
    <dbReference type="NCBI Taxonomy" id="9601"/>
    <lineage>
        <taxon>Eukaryota</taxon>
        <taxon>Metazoa</taxon>
        <taxon>Chordata</taxon>
        <taxon>Craniata</taxon>
        <taxon>Vertebrata</taxon>
        <taxon>Euteleostomi</taxon>
        <taxon>Mammalia</taxon>
        <taxon>Eutheria</taxon>
        <taxon>Euarchontoglires</taxon>
        <taxon>Primates</taxon>
        <taxon>Haplorrhini</taxon>
        <taxon>Catarrhini</taxon>
        <taxon>Hominidae</taxon>
        <taxon>Pongo</taxon>
    </lineage>
</organism>
<evidence type="ECO:0000256" key="2">
    <source>
        <dbReference type="SAM" id="Coils"/>
    </source>
</evidence>
<name>A0A2J8R263_PONAB</name>
<dbReference type="GO" id="GO:0060271">
    <property type="term" value="P:cilium assembly"/>
    <property type="evidence" value="ECO:0007669"/>
    <property type="project" value="TreeGrafter"/>
</dbReference>
<dbReference type="AlphaFoldDB" id="A0A2J8R263"/>
<accession>A0A2J8R263</accession>
<dbReference type="PANTHER" id="PTHR10331:SF23">
    <property type="entry name" value="CENTROMERE PROTEIN J"/>
    <property type="match status" value="1"/>
</dbReference>
<keyword evidence="2" id="KW-0175">Coiled coil</keyword>
<proteinExistence type="inferred from homology"/>
<dbReference type="GO" id="GO:0015631">
    <property type="term" value="F:tubulin binding"/>
    <property type="evidence" value="ECO:0007669"/>
    <property type="project" value="TreeGrafter"/>
</dbReference>
<comment type="similarity">
    <text evidence="1">Belongs to the TCP10 family.</text>
</comment>
<dbReference type="GO" id="GO:0061511">
    <property type="term" value="P:centriole elongation"/>
    <property type="evidence" value="ECO:0007669"/>
    <property type="project" value="TreeGrafter"/>
</dbReference>
<feature type="non-terminal residue" evidence="3">
    <location>
        <position position="1"/>
    </location>
</feature>
<feature type="coiled-coil region" evidence="2">
    <location>
        <begin position="8"/>
        <end position="122"/>
    </location>
</feature>
<sequence length="195" mass="23562">FKAENASLAKLRIERESALEKLRKEIADFEQQKAKELARIEEFKKEEMRKLQKERKVFEKYTTVARTFPDKKEREEIQTLKQRIADLREDLKRKETKWSSTHGRLRSQIEMLVRENTDLREEIKVMERFRLDAWKRAEAIESSLEVEKKEKLANTSVRFQNSQISSGTQVEKYKKNYLPMQGKRLHDLFIKHFRM</sequence>
<reference evidence="3" key="1">
    <citation type="submission" date="2017-12" db="EMBL/GenBank/DDBJ databases">
        <title>High-resolution comparative analysis of great ape genomes.</title>
        <authorList>
            <person name="Pollen A."/>
            <person name="Hastie A."/>
            <person name="Hormozdiari F."/>
            <person name="Dougherty M."/>
            <person name="Liu R."/>
            <person name="Chaisson M."/>
            <person name="Hoppe E."/>
            <person name="Hill C."/>
            <person name="Pang A."/>
            <person name="Hillier L."/>
            <person name="Baker C."/>
            <person name="Armstrong J."/>
            <person name="Shendure J."/>
            <person name="Paten B."/>
            <person name="Wilson R."/>
            <person name="Chao H."/>
            <person name="Schneider V."/>
            <person name="Ventura M."/>
            <person name="Kronenberg Z."/>
            <person name="Murali S."/>
            <person name="Gordon D."/>
            <person name="Cantsilieris S."/>
            <person name="Munson K."/>
            <person name="Nelson B."/>
            <person name="Raja A."/>
            <person name="Underwood J."/>
            <person name="Diekhans M."/>
            <person name="Fiddes I."/>
            <person name="Haussler D."/>
            <person name="Eichler E."/>
        </authorList>
    </citation>
    <scope>NUCLEOTIDE SEQUENCE [LARGE SCALE GENOMIC DNA]</scope>
    <source>
        <strain evidence="3">Susie</strain>
    </source>
</reference>
<protein>
    <submittedName>
        <fullName evidence="3">CENPJ isoform 6</fullName>
    </submittedName>
</protein>
<dbReference type="EMBL" id="NDHI03003801">
    <property type="protein sequence ID" value="PNJ02608.1"/>
    <property type="molecule type" value="Genomic_DNA"/>
</dbReference>
<evidence type="ECO:0000256" key="1">
    <source>
        <dbReference type="ARBA" id="ARBA00005627"/>
    </source>
</evidence>